<reference evidence="15" key="2">
    <citation type="journal article" date="2020" name="Microorganisms">
        <title>Osmotic Adaptation and Compatible Solute Biosynthesis of Phototrophic Bacteria as Revealed from Genome Analyses.</title>
        <authorList>
            <person name="Imhoff J.F."/>
            <person name="Rahn T."/>
            <person name="Kunzel S."/>
            <person name="Keller A."/>
            <person name="Neulinger S.C."/>
        </authorList>
    </citation>
    <scope>NUCLEOTIDE SEQUENCE</scope>
    <source>
        <strain evidence="15">DSM 11080</strain>
    </source>
</reference>
<dbReference type="NCBIfam" id="NF008692">
    <property type="entry name" value="PRK11713.1-5"/>
    <property type="match status" value="1"/>
</dbReference>
<dbReference type="GO" id="GO:0070042">
    <property type="term" value="F:rRNA (uridine-N3-)-methyltransferase activity"/>
    <property type="evidence" value="ECO:0007669"/>
    <property type="project" value="TreeGrafter"/>
</dbReference>
<comment type="function">
    <text evidence="10 12">Specifically methylates the N3 position of the uracil ring of uridine 1498 (m3U1498) in 16S rRNA. Acts on the fully assembled 30S ribosomal subunit.</text>
</comment>
<keyword evidence="7 12" id="KW-0489">Methyltransferase</keyword>
<evidence type="ECO:0000256" key="7">
    <source>
        <dbReference type="ARBA" id="ARBA00022603"/>
    </source>
</evidence>
<dbReference type="Gene3D" id="2.40.240.20">
    <property type="entry name" value="Hypothetical PUA domain-like, domain 1"/>
    <property type="match status" value="1"/>
</dbReference>
<evidence type="ECO:0000256" key="9">
    <source>
        <dbReference type="ARBA" id="ARBA00022691"/>
    </source>
</evidence>
<dbReference type="EMBL" id="NRSJ01000072">
    <property type="protein sequence ID" value="MBK1707216.1"/>
    <property type="molecule type" value="Genomic_DNA"/>
</dbReference>
<dbReference type="Proteomes" id="UP001296776">
    <property type="component" value="Unassembled WGS sequence"/>
</dbReference>
<evidence type="ECO:0000259" key="13">
    <source>
        <dbReference type="Pfam" id="PF04452"/>
    </source>
</evidence>
<dbReference type="Gene3D" id="3.40.1280.10">
    <property type="match status" value="1"/>
</dbReference>
<evidence type="ECO:0000256" key="2">
    <source>
        <dbReference type="ARBA" id="ARBA00005528"/>
    </source>
</evidence>
<dbReference type="InterPro" id="IPR029026">
    <property type="entry name" value="tRNA_m1G_MTases_N"/>
</dbReference>
<name>A0AAJ0U8I8_9GAMM</name>
<feature type="domain" description="Ribosomal RNA small subunit methyltransferase E PUA-like" evidence="14">
    <location>
        <begin position="25"/>
        <end position="65"/>
    </location>
</feature>
<comment type="catalytic activity">
    <reaction evidence="11 12">
        <text>uridine(1498) in 16S rRNA + S-adenosyl-L-methionine = N(3)-methyluridine(1498) in 16S rRNA + S-adenosyl-L-homocysteine + H(+)</text>
        <dbReference type="Rhea" id="RHEA:42920"/>
        <dbReference type="Rhea" id="RHEA-COMP:10283"/>
        <dbReference type="Rhea" id="RHEA-COMP:10284"/>
        <dbReference type="ChEBI" id="CHEBI:15378"/>
        <dbReference type="ChEBI" id="CHEBI:57856"/>
        <dbReference type="ChEBI" id="CHEBI:59789"/>
        <dbReference type="ChEBI" id="CHEBI:65315"/>
        <dbReference type="ChEBI" id="CHEBI:74502"/>
        <dbReference type="EC" id="2.1.1.193"/>
    </reaction>
</comment>
<evidence type="ECO:0000256" key="5">
    <source>
        <dbReference type="ARBA" id="ARBA00022490"/>
    </source>
</evidence>
<keyword evidence="8 12" id="KW-0808">Transferase</keyword>
<accession>A0AAJ0U8I8</accession>
<comment type="caution">
    <text evidence="15">The sequence shown here is derived from an EMBL/GenBank/DDBJ whole genome shotgun (WGS) entry which is preliminary data.</text>
</comment>
<dbReference type="InterPro" id="IPR046886">
    <property type="entry name" value="RsmE_MTase_dom"/>
</dbReference>
<dbReference type="InterPro" id="IPR006700">
    <property type="entry name" value="RsmE"/>
</dbReference>
<reference evidence="15" key="1">
    <citation type="submission" date="2017-08" db="EMBL/GenBank/DDBJ databases">
        <authorList>
            <person name="Imhoff J.F."/>
            <person name="Rahn T."/>
            <person name="Kuenzel S."/>
            <person name="Neulinger S.C."/>
        </authorList>
    </citation>
    <scope>NUCLEOTIDE SEQUENCE</scope>
    <source>
        <strain evidence="15">DSM 11080</strain>
    </source>
</reference>
<protein>
    <recommendedName>
        <fullName evidence="4 12">Ribosomal RNA small subunit methyltransferase E</fullName>
        <ecNumber evidence="3 12">2.1.1.193</ecNumber>
    </recommendedName>
</protein>
<evidence type="ECO:0000313" key="16">
    <source>
        <dbReference type="Proteomes" id="UP001296776"/>
    </source>
</evidence>
<dbReference type="EC" id="2.1.1.193" evidence="3 12"/>
<comment type="similarity">
    <text evidence="2 12">Belongs to the RNA methyltransferase RsmE family.</text>
</comment>
<evidence type="ECO:0000259" key="14">
    <source>
        <dbReference type="Pfam" id="PF20260"/>
    </source>
</evidence>
<dbReference type="PANTHER" id="PTHR30027:SF3">
    <property type="entry name" value="16S RRNA (URACIL(1498)-N(3))-METHYLTRANSFERASE"/>
    <property type="match status" value="1"/>
</dbReference>
<dbReference type="GO" id="GO:0005737">
    <property type="term" value="C:cytoplasm"/>
    <property type="evidence" value="ECO:0007669"/>
    <property type="project" value="UniProtKB-SubCell"/>
</dbReference>
<dbReference type="InterPro" id="IPR029028">
    <property type="entry name" value="Alpha/beta_knot_MTases"/>
</dbReference>
<evidence type="ECO:0000256" key="3">
    <source>
        <dbReference type="ARBA" id="ARBA00012328"/>
    </source>
</evidence>
<evidence type="ECO:0000256" key="1">
    <source>
        <dbReference type="ARBA" id="ARBA00004496"/>
    </source>
</evidence>
<dbReference type="PIRSF" id="PIRSF015601">
    <property type="entry name" value="MTase_slr0722"/>
    <property type="match status" value="1"/>
</dbReference>
<dbReference type="Pfam" id="PF20260">
    <property type="entry name" value="PUA_4"/>
    <property type="match status" value="1"/>
</dbReference>
<evidence type="ECO:0000256" key="12">
    <source>
        <dbReference type="PIRNR" id="PIRNR015601"/>
    </source>
</evidence>
<dbReference type="InterPro" id="IPR046887">
    <property type="entry name" value="RsmE_PUA-like"/>
</dbReference>
<dbReference type="GO" id="GO:0070475">
    <property type="term" value="P:rRNA base methylation"/>
    <property type="evidence" value="ECO:0007669"/>
    <property type="project" value="TreeGrafter"/>
</dbReference>
<dbReference type="SUPFAM" id="SSF75217">
    <property type="entry name" value="alpha/beta knot"/>
    <property type="match status" value="1"/>
</dbReference>
<keyword evidence="5 12" id="KW-0963">Cytoplasm</keyword>
<dbReference type="InterPro" id="IPR015947">
    <property type="entry name" value="PUA-like_sf"/>
</dbReference>
<dbReference type="CDD" id="cd18084">
    <property type="entry name" value="RsmE-like"/>
    <property type="match status" value="1"/>
</dbReference>
<keyword evidence="9 12" id="KW-0949">S-adenosyl-L-methionine</keyword>
<proteinExistence type="inferred from homology"/>
<dbReference type="AlphaFoldDB" id="A0AAJ0U8I8"/>
<keyword evidence="6 12" id="KW-0698">rRNA processing</keyword>
<evidence type="ECO:0000256" key="6">
    <source>
        <dbReference type="ARBA" id="ARBA00022552"/>
    </source>
</evidence>
<dbReference type="RefSeq" id="WP_200348697.1">
    <property type="nucleotide sequence ID" value="NZ_NRSJ01000072.1"/>
</dbReference>
<organism evidence="15 16">
    <name type="scientific">Halochromatium glycolicum</name>
    <dbReference type="NCBI Taxonomy" id="85075"/>
    <lineage>
        <taxon>Bacteria</taxon>
        <taxon>Pseudomonadati</taxon>
        <taxon>Pseudomonadota</taxon>
        <taxon>Gammaproteobacteria</taxon>
        <taxon>Chromatiales</taxon>
        <taxon>Chromatiaceae</taxon>
        <taxon>Halochromatium</taxon>
    </lineage>
</organism>
<evidence type="ECO:0000256" key="11">
    <source>
        <dbReference type="ARBA" id="ARBA00047944"/>
    </source>
</evidence>
<dbReference type="PANTHER" id="PTHR30027">
    <property type="entry name" value="RIBOSOMAL RNA SMALL SUBUNIT METHYLTRANSFERASE E"/>
    <property type="match status" value="1"/>
</dbReference>
<gene>
    <name evidence="15" type="ORF">CKO40_22445</name>
</gene>
<feature type="domain" description="Ribosomal RNA small subunit methyltransferase E methyltransferase" evidence="13">
    <location>
        <begin position="75"/>
        <end position="235"/>
    </location>
</feature>
<dbReference type="NCBIfam" id="TIGR00046">
    <property type="entry name" value="RsmE family RNA methyltransferase"/>
    <property type="match status" value="1"/>
</dbReference>
<dbReference type="Pfam" id="PF04452">
    <property type="entry name" value="Methyltrans_RNA"/>
    <property type="match status" value="1"/>
</dbReference>
<comment type="subcellular location">
    <subcellularLocation>
        <location evidence="1 12">Cytoplasm</location>
    </subcellularLocation>
</comment>
<evidence type="ECO:0000256" key="10">
    <source>
        <dbReference type="ARBA" id="ARBA00025699"/>
    </source>
</evidence>
<evidence type="ECO:0000313" key="15">
    <source>
        <dbReference type="EMBL" id="MBK1707216.1"/>
    </source>
</evidence>
<dbReference type="SUPFAM" id="SSF88697">
    <property type="entry name" value="PUA domain-like"/>
    <property type="match status" value="1"/>
</dbReference>
<sequence>MRQHRLFTEQPLAVGSELRLEPRPARHAAKVLRLVPGAPVVLFNGDGYDYDAQLLSSTREEVRVRTLAVSAPEPEPPLAITLALGISRGERMDLAIQKAVELGVSAIQPLFTTRSLVRLSGDRLAKRHAHWRGVIIAACEQSGRRRLPRLEPPIPLARWLASGHPDGILLHQAAATALTALPPPAATLTLLIGPEGGLTPDEREQAQAQGLTPVWLGPRVLRTETAPLAAIAAVQALWGDFRSHPPTVTRAC</sequence>
<evidence type="ECO:0000256" key="8">
    <source>
        <dbReference type="ARBA" id="ARBA00022679"/>
    </source>
</evidence>
<evidence type="ECO:0000256" key="4">
    <source>
        <dbReference type="ARBA" id="ARBA00013673"/>
    </source>
</evidence>
<keyword evidence="16" id="KW-1185">Reference proteome</keyword>